<dbReference type="Gene3D" id="2.60.40.420">
    <property type="entry name" value="Cupredoxins - blue copper proteins"/>
    <property type="match status" value="1"/>
</dbReference>
<keyword evidence="1" id="KW-0732">Signal</keyword>
<dbReference type="SUPFAM" id="SSF49503">
    <property type="entry name" value="Cupredoxins"/>
    <property type="match status" value="1"/>
</dbReference>
<keyword evidence="4" id="KW-1185">Reference proteome</keyword>
<dbReference type="InterPro" id="IPR028096">
    <property type="entry name" value="EfeO_Cupredoxin"/>
</dbReference>
<dbReference type="InterPro" id="IPR008972">
    <property type="entry name" value="Cupredoxin"/>
</dbReference>
<feature type="signal peptide" evidence="1">
    <location>
        <begin position="1"/>
        <end position="20"/>
    </location>
</feature>
<name>A0ABW5NA49_9FLAO</name>
<evidence type="ECO:0000256" key="1">
    <source>
        <dbReference type="SAM" id="SignalP"/>
    </source>
</evidence>
<comment type="caution">
    <text evidence="3">The sequence shown here is derived from an EMBL/GenBank/DDBJ whole genome shotgun (WGS) entry which is preliminary data.</text>
</comment>
<gene>
    <name evidence="3" type="ORF">ACFSTE_09600</name>
</gene>
<dbReference type="EMBL" id="JBHULX010000017">
    <property type="protein sequence ID" value="MFD2591084.1"/>
    <property type="molecule type" value="Genomic_DNA"/>
</dbReference>
<feature type="chain" id="PRO_5045144042" evidence="1">
    <location>
        <begin position="21"/>
        <end position="122"/>
    </location>
</feature>
<dbReference type="Pfam" id="PF13473">
    <property type="entry name" value="Cupredoxin_1"/>
    <property type="match status" value="1"/>
</dbReference>
<proteinExistence type="predicted"/>
<sequence length="122" mass="13440">MKKIITLFTFVLAITFTASAQDVKTVTLEQTKGEFTQKQLTLSEGEYIFNIANHNAGTDVGFVLIPEGADASNPKNHIKEAYVKKVVTEGTTGSTKKVSLKKGTYSYFCPLNKTPQYTLIVE</sequence>
<organism evidence="3 4">
    <name type="scientific">Aquimarina hainanensis</name>
    <dbReference type="NCBI Taxonomy" id="1578017"/>
    <lineage>
        <taxon>Bacteria</taxon>
        <taxon>Pseudomonadati</taxon>
        <taxon>Bacteroidota</taxon>
        <taxon>Flavobacteriia</taxon>
        <taxon>Flavobacteriales</taxon>
        <taxon>Flavobacteriaceae</taxon>
        <taxon>Aquimarina</taxon>
    </lineage>
</organism>
<protein>
    <submittedName>
        <fullName evidence="3">Cupredoxin domain-containing protein</fullName>
    </submittedName>
</protein>
<evidence type="ECO:0000313" key="4">
    <source>
        <dbReference type="Proteomes" id="UP001597459"/>
    </source>
</evidence>
<dbReference type="Proteomes" id="UP001597459">
    <property type="component" value="Unassembled WGS sequence"/>
</dbReference>
<evidence type="ECO:0000313" key="3">
    <source>
        <dbReference type="EMBL" id="MFD2591084.1"/>
    </source>
</evidence>
<feature type="domain" description="EfeO-type cupredoxin-like" evidence="2">
    <location>
        <begin position="5"/>
        <end position="121"/>
    </location>
</feature>
<reference evidence="4" key="1">
    <citation type="journal article" date="2019" name="Int. J. Syst. Evol. Microbiol.">
        <title>The Global Catalogue of Microorganisms (GCM) 10K type strain sequencing project: providing services to taxonomists for standard genome sequencing and annotation.</title>
        <authorList>
            <consortium name="The Broad Institute Genomics Platform"/>
            <consortium name="The Broad Institute Genome Sequencing Center for Infectious Disease"/>
            <person name="Wu L."/>
            <person name="Ma J."/>
        </authorList>
    </citation>
    <scope>NUCLEOTIDE SEQUENCE [LARGE SCALE GENOMIC DNA]</scope>
    <source>
        <strain evidence="4">KCTC 42423</strain>
    </source>
</reference>
<accession>A0ABW5NA49</accession>
<dbReference type="RefSeq" id="WP_176029086.1">
    <property type="nucleotide sequence ID" value="NZ_JBHSJV010000001.1"/>
</dbReference>
<evidence type="ECO:0000259" key="2">
    <source>
        <dbReference type="Pfam" id="PF13473"/>
    </source>
</evidence>